<dbReference type="GO" id="GO:0009432">
    <property type="term" value="P:SOS response"/>
    <property type="evidence" value="ECO:0007669"/>
    <property type="project" value="TreeGrafter"/>
</dbReference>
<keyword evidence="1" id="KW-0547">Nucleotide-binding</keyword>
<dbReference type="SUPFAM" id="SSF56059">
    <property type="entry name" value="Glutathione synthetase ATP-binding domain-like"/>
    <property type="match status" value="1"/>
</dbReference>
<dbReference type="GO" id="GO:0005524">
    <property type="term" value="F:ATP binding"/>
    <property type="evidence" value="ECO:0007669"/>
    <property type="project" value="UniProtKB-UniRule"/>
</dbReference>
<dbReference type="InParanoid" id="A0A6C2YNG6"/>
<name>A0A6C2YNG6_9BACT</name>
<dbReference type="AlphaFoldDB" id="A0A6C2YNG6"/>
<dbReference type="KEGG" id="tim:GMBLW1_11290"/>
<dbReference type="InterPro" id="IPR013815">
    <property type="entry name" value="ATP_grasp_subdomain_1"/>
</dbReference>
<reference evidence="3" key="1">
    <citation type="submission" date="2019-04" db="EMBL/GenBank/DDBJ databases">
        <authorList>
            <consortium name="Science for Life Laboratories"/>
        </authorList>
    </citation>
    <scope>NUCLEOTIDE SEQUENCE</scope>
    <source>
        <strain evidence="3">MBLW1</strain>
    </source>
</reference>
<dbReference type="EMBL" id="LR593887">
    <property type="protein sequence ID" value="VTS02581.1"/>
    <property type="molecule type" value="Genomic_DNA"/>
</dbReference>
<dbReference type="PANTHER" id="PTHR21621:SF0">
    <property type="entry name" value="BETA-CITRYLGLUTAMATE SYNTHASE B-RELATED"/>
    <property type="match status" value="1"/>
</dbReference>
<evidence type="ECO:0000259" key="2">
    <source>
        <dbReference type="PROSITE" id="PS50975"/>
    </source>
</evidence>
<dbReference type="Gene3D" id="3.30.470.20">
    <property type="entry name" value="ATP-grasp fold, B domain"/>
    <property type="match status" value="1"/>
</dbReference>
<sequence length="815" mass="86430">MECSQIRMLHGVNRWSRGPVLVATLHWTDSEASQVASIEQTVISPTLPQLLPASPQTLPRLIVDVALELQRISGSPVSFGETPPDFASHSAPIIVALEEERIARAALTMACDWLDAVCAGRLFPFEERLAELKALAYDIRLGPSTSAIVRAATRRGIPFRRIGTGSLVFFGHGVHQRRVCTAETGFTSAIAETIAQDKELTRELLIALGVPVPLGRPVSDAADAWRAAQEIGLPVVVKPQYGNHGRGVATNLHTQSQVERAYALAIEEGSSILVEQYLEGDDYRLLVVGGKLVAAARREPAHVIGDGQSTITQLIERVNRDPRRSDGHGTVLSIIKLDGIALQVLAEQGMNPESVPAAGQRILIRRNANLSTGGTATDVTEMVHPLTARRAVEASQAVGLDIAGVDVVCRDITQSLESQRGGIVEVNAGPGLRMHLEPSGGSPQPVGEAIVDLLYRPGENGRVPIVLVGGGAGRGRTAATIREMLRMAGHRVGHAGSQGVQVDGEPIPHLAGMSLAATRAILGNPAVTAAVIEVDPARIEEHGLGLDAADVVVFADSEIPPPDLACSAVLVRAVQDTGAVILPAEDNHLRQLLDQIPTSTIKRILVSDQPLSAPLRSHVSTGGIGYGVQDGSVARFTGENRTRFIQASAYPFGPGTTRLAAMATADVLRIPHESLLATLPNLDAPNVPIRVLSAAGTATIVCESAVLPLVIAGIEALPHHSRSLLMLADWRDATGKPGIPASVSGAFDRLILAGGTMPNPEPGRLTETYTLPSLAEAIDLAHRLRKSDELWLVVIDSLERTLGEIAQRLQTTPPR</sequence>
<protein>
    <recommendedName>
        <fullName evidence="2">ATP-grasp domain-containing protein</fullName>
    </recommendedName>
</protein>
<gene>
    <name evidence="3" type="ORF">GMBLW1_11290</name>
</gene>
<dbReference type="RefSeq" id="WP_162657965.1">
    <property type="nucleotide sequence ID" value="NZ_LR593887.1"/>
</dbReference>
<dbReference type="Gene3D" id="3.30.1490.20">
    <property type="entry name" value="ATP-grasp fold, A domain"/>
    <property type="match status" value="1"/>
</dbReference>
<dbReference type="GO" id="GO:0005737">
    <property type="term" value="C:cytoplasm"/>
    <property type="evidence" value="ECO:0007669"/>
    <property type="project" value="TreeGrafter"/>
</dbReference>
<accession>A0A6C2YNG6</accession>
<dbReference type="Proteomes" id="UP000464378">
    <property type="component" value="Chromosome"/>
</dbReference>
<dbReference type="InterPro" id="IPR036565">
    <property type="entry name" value="Mur-like_cat_sf"/>
</dbReference>
<dbReference type="PROSITE" id="PS50975">
    <property type="entry name" value="ATP_GRASP"/>
    <property type="match status" value="1"/>
</dbReference>
<dbReference type="GO" id="GO:0018169">
    <property type="term" value="F:ribosomal S6-glutamic acid ligase activity"/>
    <property type="evidence" value="ECO:0007669"/>
    <property type="project" value="TreeGrafter"/>
</dbReference>
<keyword evidence="4" id="KW-1185">Reference proteome</keyword>
<dbReference type="InterPro" id="IPR005479">
    <property type="entry name" value="CPAse_ATP-bd"/>
</dbReference>
<organism evidence="3">
    <name type="scientific">Tuwongella immobilis</name>
    <dbReference type="NCBI Taxonomy" id="692036"/>
    <lineage>
        <taxon>Bacteria</taxon>
        <taxon>Pseudomonadati</taxon>
        <taxon>Planctomycetota</taxon>
        <taxon>Planctomycetia</taxon>
        <taxon>Gemmatales</taxon>
        <taxon>Gemmataceae</taxon>
        <taxon>Tuwongella</taxon>
    </lineage>
</organism>
<keyword evidence="1" id="KW-0067">ATP-binding</keyword>
<dbReference type="EMBL" id="LR586016">
    <property type="protein sequence ID" value="VIP02831.1"/>
    <property type="molecule type" value="Genomic_DNA"/>
</dbReference>
<evidence type="ECO:0000313" key="4">
    <source>
        <dbReference type="Proteomes" id="UP000464378"/>
    </source>
</evidence>
<dbReference type="InterPro" id="IPR011761">
    <property type="entry name" value="ATP-grasp"/>
</dbReference>
<dbReference type="GO" id="GO:0046872">
    <property type="term" value="F:metal ion binding"/>
    <property type="evidence" value="ECO:0007669"/>
    <property type="project" value="InterPro"/>
</dbReference>
<dbReference type="SUPFAM" id="SSF53623">
    <property type="entry name" value="MurD-like peptide ligases, catalytic domain"/>
    <property type="match status" value="1"/>
</dbReference>
<proteinExistence type="predicted"/>
<dbReference type="PANTHER" id="PTHR21621">
    <property type="entry name" value="RIBOSOMAL PROTEIN S6 MODIFICATION PROTEIN"/>
    <property type="match status" value="1"/>
</dbReference>
<evidence type="ECO:0000256" key="1">
    <source>
        <dbReference type="PROSITE-ProRule" id="PRU00409"/>
    </source>
</evidence>
<evidence type="ECO:0000313" key="3">
    <source>
        <dbReference type="EMBL" id="VIP02831.1"/>
    </source>
</evidence>
<dbReference type="Gene3D" id="3.40.1190.10">
    <property type="entry name" value="Mur-like, catalytic domain"/>
    <property type="match status" value="1"/>
</dbReference>
<dbReference type="Pfam" id="PF02786">
    <property type="entry name" value="CPSase_L_D2"/>
    <property type="match status" value="1"/>
</dbReference>
<feature type="domain" description="ATP-grasp" evidence="2">
    <location>
        <begin position="202"/>
        <end position="455"/>
    </location>
</feature>